<reference evidence="2 3" key="1">
    <citation type="submission" date="2016-04" db="EMBL/GenBank/DDBJ databases">
        <authorList>
            <person name="Evans L.H."/>
            <person name="Alamgir A."/>
            <person name="Owens N."/>
            <person name="Weber N.D."/>
            <person name="Virtaneva K."/>
            <person name="Barbian K."/>
            <person name="Babar A."/>
            <person name="Rosenke K."/>
        </authorList>
    </citation>
    <scope>NUCLEOTIDE SEQUENCE [LARGE SCALE GENOMIC DNA]</scope>
    <source>
        <strain evidence="2 3">LMa1</strain>
    </source>
</reference>
<keyword evidence="1" id="KW-0812">Transmembrane</keyword>
<dbReference type="STRING" id="1838280.A6M21_07690"/>
<evidence type="ECO:0000256" key="1">
    <source>
        <dbReference type="SAM" id="Phobius"/>
    </source>
</evidence>
<feature type="transmembrane region" description="Helical" evidence="1">
    <location>
        <begin position="35"/>
        <end position="57"/>
    </location>
</feature>
<name>A0A1B7LG34_9FIRM</name>
<organism evidence="2 3">
    <name type="scientific">Desulfotomaculum copahuensis</name>
    <dbReference type="NCBI Taxonomy" id="1838280"/>
    <lineage>
        <taxon>Bacteria</taxon>
        <taxon>Bacillati</taxon>
        <taxon>Bacillota</taxon>
        <taxon>Clostridia</taxon>
        <taxon>Eubacteriales</taxon>
        <taxon>Desulfotomaculaceae</taxon>
        <taxon>Desulfotomaculum</taxon>
    </lineage>
</organism>
<dbReference type="AlphaFoldDB" id="A0A1B7LG34"/>
<sequence length="123" mass="12737">MMNRLLMRITLLLSSFLIGIAPTYAADSSIDFMHGANNIITLIKMLLIAAAFIAFIVEIFHKRNLLYLVAVILLAALLMHVAAPEKMDALGRGILQFIGGGAGTTSGAPGVSGGVTANPGGGA</sequence>
<keyword evidence="1" id="KW-0472">Membrane</keyword>
<evidence type="ECO:0000313" key="2">
    <source>
        <dbReference type="EMBL" id="OAT83710.1"/>
    </source>
</evidence>
<evidence type="ECO:0000313" key="3">
    <source>
        <dbReference type="Proteomes" id="UP000078532"/>
    </source>
</evidence>
<gene>
    <name evidence="2" type="ORF">A6M21_07690</name>
</gene>
<dbReference type="RefSeq" id="WP_066667392.1">
    <property type="nucleotide sequence ID" value="NZ_LYVF01000099.1"/>
</dbReference>
<dbReference type="Proteomes" id="UP000078532">
    <property type="component" value="Unassembled WGS sequence"/>
</dbReference>
<feature type="transmembrane region" description="Helical" evidence="1">
    <location>
        <begin position="64"/>
        <end position="83"/>
    </location>
</feature>
<comment type="caution">
    <text evidence="2">The sequence shown here is derived from an EMBL/GenBank/DDBJ whole genome shotgun (WGS) entry which is preliminary data.</text>
</comment>
<keyword evidence="1" id="KW-1133">Transmembrane helix</keyword>
<accession>A0A1B7LG34</accession>
<protein>
    <submittedName>
        <fullName evidence="2">Uncharacterized protein</fullName>
    </submittedName>
</protein>
<proteinExistence type="predicted"/>
<keyword evidence="3" id="KW-1185">Reference proteome</keyword>
<dbReference type="EMBL" id="LYVF01000099">
    <property type="protein sequence ID" value="OAT83710.1"/>
    <property type="molecule type" value="Genomic_DNA"/>
</dbReference>